<feature type="compositionally biased region" description="Gly residues" evidence="1">
    <location>
        <begin position="106"/>
        <end position="119"/>
    </location>
</feature>
<proteinExistence type="predicted"/>
<dbReference type="EMBL" id="JBDFQZ010000003">
    <property type="protein sequence ID" value="KAK9740768.1"/>
    <property type="molecule type" value="Genomic_DNA"/>
</dbReference>
<protein>
    <submittedName>
        <fullName evidence="2">Uncharacterized protein</fullName>
    </submittedName>
</protein>
<evidence type="ECO:0000313" key="2">
    <source>
        <dbReference type="EMBL" id="KAK9740768.1"/>
    </source>
</evidence>
<evidence type="ECO:0000256" key="1">
    <source>
        <dbReference type="SAM" id="MobiDB-lite"/>
    </source>
</evidence>
<dbReference type="AlphaFoldDB" id="A0AAW1M3T1"/>
<feature type="compositionally biased region" description="Low complexity" evidence="1">
    <location>
        <begin position="155"/>
        <end position="165"/>
    </location>
</feature>
<organism evidence="2 3">
    <name type="scientific">Saponaria officinalis</name>
    <name type="common">Common soapwort</name>
    <name type="synonym">Lychnis saponaria</name>
    <dbReference type="NCBI Taxonomy" id="3572"/>
    <lineage>
        <taxon>Eukaryota</taxon>
        <taxon>Viridiplantae</taxon>
        <taxon>Streptophyta</taxon>
        <taxon>Embryophyta</taxon>
        <taxon>Tracheophyta</taxon>
        <taxon>Spermatophyta</taxon>
        <taxon>Magnoliopsida</taxon>
        <taxon>eudicotyledons</taxon>
        <taxon>Gunneridae</taxon>
        <taxon>Pentapetalae</taxon>
        <taxon>Caryophyllales</taxon>
        <taxon>Caryophyllaceae</taxon>
        <taxon>Caryophylleae</taxon>
        <taxon>Saponaria</taxon>
    </lineage>
</organism>
<feature type="compositionally biased region" description="Basic and acidic residues" evidence="1">
    <location>
        <begin position="1"/>
        <end position="11"/>
    </location>
</feature>
<feature type="region of interest" description="Disordered" evidence="1">
    <location>
        <begin position="1"/>
        <end position="25"/>
    </location>
</feature>
<name>A0AAW1M3T1_SAPOF</name>
<comment type="caution">
    <text evidence="2">The sequence shown here is derived from an EMBL/GenBank/DDBJ whole genome shotgun (WGS) entry which is preliminary data.</text>
</comment>
<gene>
    <name evidence="2" type="ORF">RND81_03G058600</name>
</gene>
<reference evidence="2" key="1">
    <citation type="submission" date="2024-03" db="EMBL/GenBank/DDBJ databases">
        <title>WGS assembly of Saponaria officinalis var. Norfolk2.</title>
        <authorList>
            <person name="Jenkins J."/>
            <person name="Shu S."/>
            <person name="Grimwood J."/>
            <person name="Barry K."/>
            <person name="Goodstein D."/>
            <person name="Schmutz J."/>
            <person name="Leebens-Mack J."/>
            <person name="Osbourn A."/>
        </authorList>
    </citation>
    <scope>NUCLEOTIDE SEQUENCE [LARGE SCALE GENOMIC DNA]</scope>
    <source>
        <strain evidence="2">JIC</strain>
    </source>
</reference>
<keyword evidence="3" id="KW-1185">Reference proteome</keyword>
<accession>A0AAW1M3T1</accession>
<feature type="region of interest" description="Disordered" evidence="1">
    <location>
        <begin position="60"/>
        <end position="165"/>
    </location>
</feature>
<evidence type="ECO:0000313" key="3">
    <source>
        <dbReference type="Proteomes" id="UP001443914"/>
    </source>
</evidence>
<dbReference type="Proteomes" id="UP001443914">
    <property type="component" value="Unassembled WGS sequence"/>
</dbReference>
<sequence length="165" mass="17697">MEENKERRKSEENDEEEEKNTTRSHYEIGFLYNSTIFQNPFDFIEEIIRAILRFFGFEEASPQRCASTPSESTTTTTGDGDGGEVEEETYPKEELPPPTLPPEHGGSSGGCDGGGGGGDLADPAIGAEPVAEPVDGSQSPAVSSETIRRRPPRPGVSSGSGPQIH</sequence>
<feature type="compositionally biased region" description="Polar residues" evidence="1">
    <location>
        <begin position="136"/>
        <end position="145"/>
    </location>
</feature>